<proteinExistence type="predicted"/>
<comment type="caution">
    <text evidence="2">The sequence shown here is derived from an EMBL/GenBank/DDBJ whole genome shotgun (WGS) entry which is preliminary data.</text>
</comment>
<feature type="region of interest" description="Disordered" evidence="1">
    <location>
        <begin position="37"/>
        <end position="93"/>
    </location>
</feature>
<sequence>MAQMKKLFSDIQIIGDIGGHEKLQSLGVAVPTGNGSGANAMEDGNADGAALRAGLNGETAPSPSVDEETKLEGPDQSPPRAPAPEWTRITRST</sequence>
<evidence type="ECO:0000256" key="1">
    <source>
        <dbReference type="SAM" id="MobiDB-lite"/>
    </source>
</evidence>
<dbReference type="EMBL" id="ANJA01001922">
    <property type="protein sequence ID" value="ETO73331.1"/>
    <property type="molecule type" value="Genomic_DNA"/>
</dbReference>
<evidence type="ECO:0000313" key="3">
    <source>
        <dbReference type="Proteomes" id="UP000028582"/>
    </source>
</evidence>
<reference evidence="2 3" key="1">
    <citation type="submission" date="2013-11" db="EMBL/GenBank/DDBJ databases">
        <title>The Genome Sequence of Phytophthora parasitica P1976.</title>
        <authorList>
            <consortium name="The Broad Institute Genomics Platform"/>
            <person name="Russ C."/>
            <person name="Tyler B."/>
            <person name="Panabieres F."/>
            <person name="Shan W."/>
            <person name="Tripathy S."/>
            <person name="Grunwald N."/>
            <person name="Machado M."/>
            <person name="Johnson C.S."/>
            <person name="Walker B."/>
            <person name="Young S."/>
            <person name="Zeng Q."/>
            <person name="Gargeya S."/>
            <person name="Fitzgerald M."/>
            <person name="Haas B."/>
            <person name="Abouelleil A."/>
            <person name="Allen A.W."/>
            <person name="Alvarado L."/>
            <person name="Arachchi H.M."/>
            <person name="Berlin A.M."/>
            <person name="Chapman S.B."/>
            <person name="Gainer-Dewar J."/>
            <person name="Goldberg J."/>
            <person name="Griggs A."/>
            <person name="Gujja S."/>
            <person name="Hansen M."/>
            <person name="Howarth C."/>
            <person name="Imamovic A."/>
            <person name="Ireland A."/>
            <person name="Larimer J."/>
            <person name="McCowan C."/>
            <person name="Murphy C."/>
            <person name="Pearson M."/>
            <person name="Poon T.W."/>
            <person name="Priest M."/>
            <person name="Roberts A."/>
            <person name="Saif S."/>
            <person name="Shea T."/>
            <person name="Sisk P."/>
            <person name="Sykes S."/>
            <person name="Wortman J."/>
            <person name="Nusbaum C."/>
            <person name="Birren B."/>
        </authorList>
    </citation>
    <scope>NUCLEOTIDE SEQUENCE [LARGE SCALE GENOMIC DNA]</scope>
    <source>
        <strain evidence="2 3">P1976</strain>
    </source>
</reference>
<dbReference type="Proteomes" id="UP000028582">
    <property type="component" value="Unassembled WGS sequence"/>
</dbReference>
<evidence type="ECO:0000313" key="2">
    <source>
        <dbReference type="EMBL" id="ETO73331.1"/>
    </source>
</evidence>
<protein>
    <submittedName>
        <fullName evidence="2">Uncharacterized protein</fullName>
    </submittedName>
</protein>
<gene>
    <name evidence="2" type="ORF">F444_10717</name>
</gene>
<dbReference type="AlphaFoldDB" id="A0A081A370"/>
<accession>A0A081A370</accession>
<name>A0A081A370_PHYNI</name>
<organism evidence="2 3">
    <name type="scientific">Phytophthora nicotianae P1976</name>
    <dbReference type="NCBI Taxonomy" id="1317066"/>
    <lineage>
        <taxon>Eukaryota</taxon>
        <taxon>Sar</taxon>
        <taxon>Stramenopiles</taxon>
        <taxon>Oomycota</taxon>
        <taxon>Peronosporomycetes</taxon>
        <taxon>Peronosporales</taxon>
        <taxon>Peronosporaceae</taxon>
        <taxon>Phytophthora</taxon>
    </lineage>
</organism>